<dbReference type="EMBL" id="CP158374">
    <property type="protein sequence ID" value="XBX83302.1"/>
    <property type="molecule type" value="Genomic_DNA"/>
</dbReference>
<dbReference type="RefSeq" id="WP_350349306.1">
    <property type="nucleotide sequence ID" value="NZ_CP158374.1"/>
</dbReference>
<accession>A0AAU7WA17</accession>
<dbReference type="InterPro" id="IPR021678">
    <property type="entry name" value="DUF3263"/>
</dbReference>
<organism evidence="2">
    <name type="scientific">Agromyces sp. G08B096</name>
    <dbReference type="NCBI Taxonomy" id="3156399"/>
    <lineage>
        <taxon>Bacteria</taxon>
        <taxon>Bacillati</taxon>
        <taxon>Actinomycetota</taxon>
        <taxon>Actinomycetes</taxon>
        <taxon>Micrococcales</taxon>
        <taxon>Microbacteriaceae</taxon>
        <taxon>Agromyces</taxon>
    </lineage>
</organism>
<proteinExistence type="predicted"/>
<dbReference type="Pfam" id="PF11662">
    <property type="entry name" value="DUF3263"/>
    <property type="match status" value="1"/>
</dbReference>
<sequence>MSDGAAASRPHREPADAPPGASGTTERSTPADALGDLDRRILAFESRSFADPGAKAEAVRAEFGISAARYYRILGGLIDSPAALRHDPMLVKRLQRMRDARAAARSRRTLSLGRSID</sequence>
<protein>
    <submittedName>
        <fullName evidence="2">DUF3263 domain-containing protein</fullName>
    </submittedName>
</protein>
<dbReference type="AlphaFoldDB" id="A0AAU7WA17"/>
<reference evidence="2" key="1">
    <citation type="submission" date="2024-05" db="EMBL/GenBank/DDBJ databases">
        <authorList>
            <person name="Yu L."/>
        </authorList>
    </citation>
    <scope>NUCLEOTIDE SEQUENCE</scope>
    <source>
        <strain evidence="2">G08B096</strain>
    </source>
</reference>
<gene>
    <name evidence="2" type="ORF">ABIQ69_05125</name>
</gene>
<evidence type="ECO:0000313" key="2">
    <source>
        <dbReference type="EMBL" id="XBX83302.1"/>
    </source>
</evidence>
<feature type="region of interest" description="Disordered" evidence="1">
    <location>
        <begin position="1"/>
        <end position="33"/>
    </location>
</feature>
<name>A0AAU7WA17_9MICO</name>
<evidence type="ECO:0000256" key="1">
    <source>
        <dbReference type="SAM" id="MobiDB-lite"/>
    </source>
</evidence>